<gene>
    <name evidence="1" type="ORF">GCM10023151_15160</name>
</gene>
<reference evidence="2" key="1">
    <citation type="journal article" date="2019" name="Int. J. Syst. Evol. Microbiol.">
        <title>The Global Catalogue of Microorganisms (GCM) 10K type strain sequencing project: providing services to taxonomists for standard genome sequencing and annotation.</title>
        <authorList>
            <consortium name="The Broad Institute Genomics Platform"/>
            <consortium name="The Broad Institute Genome Sequencing Center for Infectious Disease"/>
            <person name="Wu L."/>
            <person name="Ma J."/>
        </authorList>
    </citation>
    <scope>NUCLEOTIDE SEQUENCE [LARGE SCALE GENOMIC DNA]</scope>
    <source>
        <strain evidence="2">JCM 17728</strain>
    </source>
</reference>
<protein>
    <submittedName>
        <fullName evidence="1">Uncharacterized protein</fullName>
    </submittedName>
</protein>
<evidence type="ECO:0000313" key="1">
    <source>
        <dbReference type="EMBL" id="GAA4361670.1"/>
    </source>
</evidence>
<dbReference type="Proteomes" id="UP001501011">
    <property type="component" value="Unassembled WGS sequence"/>
</dbReference>
<proteinExistence type="predicted"/>
<keyword evidence="2" id="KW-1185">Reference proteome</keyword>
<organism evidence="1 2">
    <name type="scientific">Kangiella marina</name>
    <dbReference type="NCBI Taxonomy" id="1079178"/>
    <lineage>
        <taxon>Bacteria</taxon>
        <taxon>Pseudomonadati</taxon>
        <taxon>Pseudomonadota</taxon>
        <taxon>Gammaproteobacteria</taxon>
        <taxon>Kangiellales</taxon>
        <taxon>Kangiellaceae</taxon>
        <taxon>Kangiella</taxon>
    </lineage>
</organism>
<comment type="caution">
    <text evidence="1">The sequence shown here is derived from an EMBL/GenBank/DDBJ whole genome shotgun (WGS) entry which is preliminary data.</text>
</comment>
<accession>A0ABP8IKN2</accession>
<dbReference type="EMBL" id="BAABFV010000001">
    <property type="protein sequence ID" value="GAA4361670.1"/>
    <property type="molecule type" value="Genomic_DNA"/>
</dbReference>
<name>A0ABP8IKN2_9GAMM</name>
<evidence type="ECO:0000313" key="2">
    <source>
        <dbReference type="Proteomes" id="UP001501011"/>
    </source>
</evidence>
<sequence length="126" mass="14703">MKGEIYRETLKQSSSSAEQSNFDSFITRNKHGGGNVNYNPHVYIQFSIKDQIRTTLWVYPGQLGQKLNIYYKDHKAQKPEFFAAFSQLQHTKKLDFCSTARLLGLEVRECIYKYMTELNKPISIQN</sequence>